<sequence>MCLLDFCLRHQAIAIGGLAGSEAKVCLRVTLVAEGTMENRDGSNERHGENGRIALAEAVAEDRKTRGMDRKGEVLAANPSGPWWNPISGYGVINDKESRGRSSGRNCGIASSCRPQAGHSSTIQPRSWAGLSCACHSRWGQIIFDAKPSFCPSPQICRVQITGAPTRLFLPSCLAISFSSFISKVSNRASTRYCGREIWCRKRAGDRR</sequence>
<dbReference type="AlphaFoldDB" id="A0AAJ0FFK7"/>
<name>A0AAJ0FFK7_9PEZI</name>
<protein>
    <submittedName>
        <fullName evidence="1">Uncharacterized protein</fullName>
    </submittedName>
</protein>
<evidence type="ECO:0000313" key="1">
    <source>
        <dbReference type="EMBL" id="KAK1759989.1"/>
    </source>
</evidence>
<comment type="caution">
    <text evidence="1">The sequence shown here is derived from an EMBL/GenBank/DDBJ whole genome shotgun (WGS) entry which is preliminary data.</text>
</comment>
<proteinExistence type="predicted"/>
<gene>
    <name evidence="1" type="ORF">QBC47DRAFT_117958</name>
</gene>
<dbReference type="Proteomes" id="UP001239445">
    <property type="component" value="Unassembled WGS sequence"/>
</dbReference>
<accession>A0AAJ0FFK7</accession>
<dbReference type="EMBL" id="MU839828">
    <property type="protein sequence ID" value="KAK1759989.1"/>
    <property type="molecule type" value="Genomic_DNA"/>
</dbReference>
<reference evidence="1" key="1">
    <citation type="submission" date="2023-06" db="EMBL/GenBank/DDBJ databases">
        <title>Genome-scale phylogeny and comparative genomics of the fungal order Sordariales.</title>
        <authorList>
            <consortium name="Lawrence Berkeley National Laboratory"/>
            <person name="Hensen N."/>
            <person name="Bonometti L."/>
            <person name="Westerberg I."/>
            <person name="Brannstrom I.O."/>
            <person name="Guillou S."/>
            <person name="Cros-Aarteil S."/>
            <person name="Calhoun S."/>
            <person name="Haridas S."/>
            <person name="Kuo A."/>
            <person name="Mondo S."/>
            <person name="Pangilinan J."/>
            <person name="Riley R."/>
            <person name="Labutti K."/>
            <person name="Andreopoulos B."/>
            <person name="Lipzen A."/>
            <person name="Chen C."/>
            <person name="Yanf M."/>
            <person name="Daum C."/>
            <person name="Ng V."/>
            <person name="Clum A."/>
            <person name="Steindorff A."/>
            <person name="Ohm R."/>
            <person name="Martin F."/>
            <person name="Silar P."/>
            <person name="Natvig D."/>
            <person name="Lalanne C."/>
            <person name="Gautier V."/>
            <person name="Ament-Velasquez S.L."/>
            <person name="Kruys A."/>
            <person name="Hutchinson M.I."/>
            <person name="Powell A.J."/>
            <person name="Barry K."/>
            <person name="Miller A.N."/>
            <person name="Grigoriev I.V."/>
            <person name="Debuchy R."/>
            <person name="Gladieux P."/>
            <person name="Thoren M.H."/>
            <person name="Johannesson H."/>
        </authorList>
    </citation>
    <scope>NUCLEOTIDE SEQUENCE</scope>
    <source>
        <strain evidence="1">PSN4</strain>
    </source>
</reference>
<evidence type="ECO:0000313" key="2">
    <source>
        <dbReference type="Proteomes" id="UP001239445"/>
    </source>
</evidence>
<keyword evidence="2" id="KW-1185">Reference proteome</keyword>
<organism evidence="1 2">
    <name type="scientific">Echria macrotheca</name>
    <dbReference type="NCBI Taxonomy" id="438768"/>
    <lineage>
        <taxon>Eukaryota</taxon>
        <taxon>Fungi</taxon>
        <taxon>Dikarya</taxon>
        <taxon>Ascomycota</taxon>
        <taxon>Pezizomycotina</taxon>
        <taxon>Sordariomycetes</taxon>
        <taxon>Sordariomycetidae</taxon>
        <taxon>Sordariales</taxon>
        <taxon>Schizotheciaceae</taxon>
        <taxon>Echria</taxon>
    </lineage>
</organism>